<feature type="region of interest" description="Disordered" evidence="1">
    <location>
        <begin position="170"/>
        <end position="231"/>
    </location>
</feature>
<feature type="compositionally biased region" description="Basic and acidic residues" evidence="1">
    <location>
        <begin position="507"/>
        <end position="528"/>
    </location>
</feature>
<feature type="region of interest" description="Disordered" evidence="1">
    <location>
        <begin position="338"/>
        <end position="407"/>
    </location>
</feature>
<feature type="region of interest" description="Disordered" evidence="1">
    <location>
        <begin position="458"/>
        <end position="567"/>
    </location>
</feature>
<evidence type="ECO:0000256" key="1">
    <source>
        <dbReference type="SAM" id="MobiDB-lite"/>
    </source>
</evidence>
<protein>
    <submittedName>
        <fullName evidence="2">Uncharacterized protein</fullName>
    </submittedName>
</protein>
<comment type="caution">
    <text evidence="2">The sequence shown here is derived from an EMBL/GenBank/DDBJ whole genome shotgun (WGS) entry which is preliminary data.</text>
</comment>
<gene>
    <name evidence="2" type="ORF">QBC36DRAFT_374378</name>
</gene>
<feature type="compositionally biased region" description="Low complexity" evidence="1">
    <location>
        <begin position="179"/>
        <end position="212"/>
    </location>
</feature>
<accession>A0AAN6WH28</accession>
<sequence length="567" mass="62511">MAHHNRHTHNNSLVVNGTAIDNRPSSTGAVVDTKPTQRAAFISHSQPARRTISSCTKSKLAAKRHRHEASLSDSLINTSAKTLLPLFSCLSSLAVHKNSLKKPRPSLARQTLSSATTKLLYKRVCNHQRAAYSYLQKRKQWKRTHRRISVGKMSPFNHLGLLAVNEPLSDEETVNHLTPSSASSSRSTSPSDSSSSRQQSESVTSVSSAGSSQKSTDGKFEEVKERVESKVKVKDKNANISAQGTETAVVTTGDANASSAKRKHEEIESDPTPQPKKVIKTIRLVIKKSTPAHSTSSPLSTAGTSTDEPPLMSGAKASPPPPMTSIVTKPVTKIILKRPSSDIAPPVMTPALANGGDHKDTAKQKKLDKGKRKLMGEDDDDKETDPAPKRARYTKNTYEGPEKPVQKMEYFERRRHEMLDDPLGYDDLVRHTNKPIPAFVQKKFLRWERHYRHPKPEKFEMSGAVSPPDMTSALAGSGNKKGEENLSRSARKRAHKKRVEEEVTALCREKSRERTTSGRETEGEEKFTGKGKGFARGAKGKPTSIGYQKQQHQRKKSAGRQYNGGSD</sequence>
<evidence type="ECO:0000313" key="3">
    <source>
        <dbReference type="Proteomes" id="UP001302321"/>
    </source>
</evidence>
<feature type="compositionally biased region" description="Polar residues" evidence="1">
    <location>
        <begin position="291"/>
        <end position="307"/>
    </location>
</feature>
<organism evidence="2 3">
    <name type="scientific">Triangularia setosa</name>
    <dbReference type="NCBI Taxonomy" id="2587417"/>
    <lineage>
        <taxon>Eukaryota</taxon>
        <taxon>Fungi</taxon>
        <taxon>Dikarya</taxon>
        <taxon>Ascomycota</taxon>
        <taxon>Pezizomycotina</taxon>
        <taxon>Sordariomycetes</taxon>
        <taxon>Sordariomycetidae</taxon>
        <taxon>Sordariales</taxon>
        <taxon>Podosporaceae</taxon>
        <taxon>Triangularia</taxon>
    </lineage>
</organism>
<dbReference type="EMBL" id="MU866088">
    <property type="protein sequence ID" value="KAK4181325.1"/>
    <property type="molecule type" value="Genomic_DNA"/>
</dbReference>
<proteinExistence type="predicted"/>
<keyword evidence="3" id="KW-1185">Reference proteome</keyword>
<feature type="region of interest" description="Disordered" evidence="1">
    <location>
        <begin position="244"/>
        <end position="326"/>
    </location>
</feature>
<reference evidence="2" key="1">
    <citation type="journal article" date="2023" name="Mol. Phylogenet. Evol.">
        <title>Genome-scale phylogeny and comparative genomics of the fungal order Sordariales.</title>
        <authorList>
            <person name="Hensen N."/>
            <person name="Bonometti L."/>
            <person name="Westerberg I."/>
            <person name="Brannstrom I.O."/>
            <person name="Guillou S."/>
            <person name="Cros-Aarteil S."/>
            <person name="Calhoun S."/>
            <person name="Haridas S."/>
            <person name="Kuo A."/>
            <person name="Mondo S."/>
            <person name="Pangilinan J."/>
            <person name="Riley R."/>
            <person name="LaButti K."/>
            <person name="Andreopoulos B."/>
            <person name="Lipzen A."/>
            <person name="Chen C."/>
            <person name="Yan M."/>
            <person name="Daum C."/>
            <person name="Ng V."/>
            <person name="Clum A."/>
            <person name="Steindorff A."/>
            <person name="Ohm R.A."/>
            <person name="Martin F."/>
            <person name="Silar P."/>
            <person name="Natvig D.O."/>
            <person name="Lalanne C."/>
            <person name="Gautier V."/>
            <person name="Ament-Velasquez S.L."/>
            <person name="Kruys A."/>
            <person name="Hutchinson M.I."/>
            <person name="Powell A.J."/>
            <person name="Barry K."/>
            <person name="Miller A.N."/>
            <person name="Grigoriev I.V."/>
            <person name="Debuchy R."/>
            <person name="Gladieux P."/>
            <person name="Hiltunen Thoren M."/>
            <person name="Johannesson H."/>
        </authorList>
    </citation>
    <scope>NUCLEOTIDE SEQUENCE</scope>
    <source>
        <strain evidence="2">CBS 892.96</strain>
    </source>
</reference>
<dbReference type="Proteomes" id="UP001302321">
    <property type="component" value="Unassembled WGS sequence"/>
</dbReference>
<evidence type="ECO:0000313" key="2">
    <source>
        <dbReference type="EMBL" id="KAK4181325.1"/>
    </source>
</evidence>
<feature type="compositionally biased region" description="Basic and acidic residues" evidence="1">
    <location>
        <begin position="356"/>
        <end position="367"/>
    </location>
</feature>
<reference evidence="2" key="2">
    <citation type="submission" date="2023-05" db="EMBL/GenBank/DDBJ databases">
        <authorList>
            <consortium name="Lawrence Berkeley National Laboratory"/>
            <person name="Steindorff A."/>
            <person name="Hensen N."/>
            <person name="Bonometti L."/>
            <person name="Westerberg I."/>
            <person name="Brannstrom I.O."/>
            <person name="Guillou S."/>
            <person name="Cros-Aarteil S."/>
            <person name="Calhoun S."/>
            <person name="Haridas S."/>
            <person name="Kuo A."/>
            <person name="Mondo S."/>
            <person name="Pangilinan J."/>
            <person name="Riley R."/>
            <person name="Labutti K."/>
            <person name="Andreopoulos B."/>
            <person name="Lipzen A."/>
            <person name="Chen C."/>
            <person name="Yanf M."/>
            <person name="Daum C."/>
            <person name="Ng V."/>
            <person name="Clum A."/>
            <person name="Ohm R."/>
            <person name="Martin F."/>
            <person name="Silar P."/>
            <person name="Natvig D."/>
            <person name="Lalanne C."/>
            <person name="Gautier V."/>
            <person name="Ament-Velasquez S.L."/>
            <person name="Kruys A."/>
            <person name="Hutchinson M.I."/>
            <person name="Powell A.J."/>
            <person name="Barry K."/>
            <person name="Miller A.N."/>
            <person name="Grigoriev I.V."/>
            <person name="Debuchy R."/>
            <person name="Gladieux P."/>
            <person name="Thoren M.H."/>
            <person name="Johannesson H."/>
        </authorList>
    </citation>
    <scope>NUCLEOTIDE SEQUENCE</scope>
    <source>
        <strain evidence="2">CBS 892.96</strain>
    </source>
</reference>
<feature type="region of interest" description="Disordered" evidence="1">
    <location>
        <begin position="1"/>
        <end position="31"/>
    </location>
</feature>
<name>A0AAN6WH28_9PEZI</name>
<feature type="compositionally biased region" description="Basic and acidic residues" evidence="1">
    <location>
        <begin position="216"/>
        <end position="231"/>
    </location>
</feature>
<dbReference type="AlphaFoldDB" id="A0AAN6WH28"/>
<feature type="compositionally biased region" description="Polar residues" evidence="1">
    <location>
        <begin position="244"/>
        <end position="259"/>
    </location>
</feature>